<dbReference type="Pfam" id="PF13349">
    <property type="entry name" value="DUF4097"/>
    <property type="match status" value="1"/>
</dbReference>
<evidence type="ECO:0000313" key="2">
    <source>
        <dbReference type="EMBL" id="MED4402286.1"/>
    </source>
</evidence>
<evidence type="ECO:0000259" key="1">
    <source>
        <dbReference type="Pfam" id="PF13349"/>
    </source>
</evidence>
<name>A0ABU6NZ23_9BACI</name>
<dbReference type="InterPro" id="IPR025164">
    <property type="entry name" value="Toastrack_DUF4097"/>
</dbReference>
<sequence>MKKRIVNSILLIAVSGLLSGCQQTGEKNFKEETSFEAGGIEEIEINSESWDIELQNTESENIIIAVDGKQKDKNNDPVIINNEGKKVTVKQQDEKGISGGFSFGKEGTISISIPKKKLAQITLNNTYGDIKVMNTAAENIIVSNDSGAGKIEGLSAEKGNFISKDGEWSLENSSVKELTVTSAAGDNYITNVLSSKGTITSTDGEIVMKDTIEGESLRTETKSGDITISYKETPTSLKVTANSNSFDITVDLNNFKKTVNAKNSIEGTVDEGLNKLDVVSKNGVINIMK</sequence>
<dbReference type="PROSITE" id="PS51257">
    <property type="entry name" value="PROKAR_LIPOPROTEIN"/>
    <property type="match status" value="1"/>
</dbReference>
<protein>
    <submittedName>
        <fullName evidence="2">DUF4097 family beta strand repeat-containing protein</fullName>
    </submittedName>
</protein>
<organism evidence="2 3">
    <name type="scientific">Metabacillus fastidiosus</name>
    <dbReference type="NCBI Taxonomy" id="1458"/>
    <lineage>
        <taxon>Bacteria</taxon>
        <taxon>Bacillati</taxon>
        <taxon>Bacillota</taxon>
        <taxon>Bacilli</taxon>
        <taxon>Bacillales</taxon>
        <taxon>Bacillaceae</taxon>
        <taxon>Metabacillus</taxon>
    </lineage>
</organism>
<feature type="domain" description="DUF4097" evidence="1">
    <location>
        <begin position="40"/>
        <end position="287"/>
    </location>
</feature>
<proteinExistence type="predicted"/>
<dbReference type="RefSeq" id="WP_066226049.1">
    <property type="nucleotide sequence ID" value="NZ_JARTFQ010000005.1"/>
</dbReference>
<dbReference type="Proteomes" id="UP001342826">
    <property type="component" value="Unassembled WGS sequence"/>
</dbReference>
<gene>
    <name evidence="2" type="ORF">P9271_13260</name>
</gene>
<keyword evidence="3" id="KW-1185">Reference proteome</keyword>
<comment type="caution">
    <text evidence="2">The sequence shown here is derived from an EMBL/GenBank/DDBJ whole genome shotgun (WGS) entry which is preliminary data.</text>
</comment>
<evidence type="ECO:0000313" key="3">
    <source>
        <dbReference type="Proteomes" id="UP001342826"/>
    </source>
</evidence>
<accession>A0ABU6NZ23</accession>
<reference evidence="2 3" key="1">
    <citation type="submission" date="2023-03" db="EMBL/GenBank/DDBJ databases">
        <title>Bacillus Genome Sequencing.</title>
        <authorList>
            <person name="Dunlap C."/>
        </authorList>
    </citation>
    <scope>NUCLEOTIDE SEQUENCE [LARGE SCALE GENOMIC DNA]</scope>
    <source>
        <strain evidence="2 3">NRS-1717</strain>
    </source>
</reference>
<dbReference type="EMBL" id="JARTFS010000011">
    <property type="protein sequence ID" value="MED4402286.1"/>
    <property type="molecule type" value="Genomic_DNA"/>
</dbReference>
<dbReference type="GeneID" id="301139918"/>